<accession>A0A514D2G2</accession>
<organism evidence="1">
    <name type="scientific">Leviviridae sp</name>
    <dbReference type="NCBI Taxonomy" id="2027243"/>
    <lineage>
        <taxon>Viruses</taxon>
        <taxon>Riboviria</taxon>
        <taxon>Orthornavirae</taxon>
        <taxon>Lenarviricota</taxon>
        <taxon>Leviviricetes</taxon>
        <taxon>Norzivirales</taxon>
        <taxon>Fiersviridae</taxon>
    </lineage>
</organism>
<evidence type="ECO:0000313" key="1">
    <source>
        <dbReference type="EMBL" id="QDH87759.1"/>
    </source>
</evidence>
<proteinExistence type="predicted"/>
<gene>
    <name evidence="1" type="ORF">H4BulkLitter231573_000002</name>
</gene>
<protein>
    <submittedName>
        <fullName evidence="1">Uncharacterized protein</fullName>
    </submittedName>
</protein>
<dbReference type="EMBL" id="MN033607">
    <property type="protein sequence ID" value="QDH87759.1"/>
    <property type="molecule type" value="Genomic_RNA"/>
</dbReference>
<name>A0A514D2G2_9VIRU</name>
<sequence>MAISLSSPVTGGAQTGFTSPTYTLAVDNPPNATTGKQWNVTAVGGTQTGVRVHSISDPFTITFERPSVLKTFTFAMLNAMTGLLGQVPFNVYTYCKVRKGVNVAASNPPRIMEIDCKARIPAGSDSYDPANIRAASSLFAGAVWQIPAGTGDTLVTGTL</sequence>
<reference evidence="1" key="1">
    <citation type="submission" date="2019-05" db="EMBL/GenBank/DDBJ databases">
        <title>Metatranscriptomic reconstruction reveals RNA viruses with the potential to shape carbon cycling in soil.</title>
        <authorList>
            <person name="Starr E.P."/>
            <person name="Nuccio E."/>
            <person name="Pett-Ridge J."/>
            <person name="Banfield J.F."/>
            <person name="Firestone M.K."/>
        </authorList>
    </citation>
    <scope>NUCLEOTIDE SEQUENCE</scope>
    <source>
        <strain evidence="1">H4_Bulk_Litter_23_scaffold_1573</strain>
    </source>
</reference>